<keyword evidence="14" id="KW-1185">Reference proteome</keyword>
<keyword evidence="10" id="KW-0511">Multifunctional enzyme</keyword>
<keyword evidence="9" id="KW-0233">DNA recombination</keyword>
<protein>
    <submittedName>
        <fullName evidence="13">RNA-directed DNA polymerase</fullName>
    </submittedName>
</protein>
<dbReference type="PANTHER" id="PTHR42648">
    <property type="entry name" value="TRANSPOSASE, PUTATIVE-RELATED"/>
    <property type="match status" value="1"/>
</dbReference>
<evidence type="ECO:0000256" key="4">
    <source>
        <dbReference type="ARBA" id="ARBA00022801"/>
    </source>
</evidence>
<keyword evidence="3" id="KW-0255">Endonuclease</keyword>
<dbReference type="InterPro" id="IPR013103">
    <property type="entry name" value="RVT_2"/>
</dbReference>
<keyword evidence="5" id="KW-0460">Magnesium</keyword>
<proteinExistence type="predicted"/>
<dbReference type="GO" id="GO:0003964">
    <property type="term" value="F:RNA-directed DNA polymerase activity"/>
    <property type="evidence" value="ECO:0007669"/>
    <property type="project" value="UniProtKB-KW"/>
</dbReference>
<evidence type="ECO:0000256" key="10">
    <source>
        <dbReference type="ARBA" id="ARBA00023268"/>
    </source>
</evidence>
<dbReference type="Proteomes" id="UP001151760">
    <property type="component" value="Unassembled WGS sequence"/>
</dbReference>
<evidence type="ECO:0000256" key="1">
    <source>
        <dbReference type="ARBA" id="ARBA00022722"/>
    </source>
</evidence>
<reference evidence="13" key="2">
    <citation type="submission" date="2022-01" db="EMBL/GenBank/DDBJ databases">
        <authorList>
            <person name="Yamashiro T."/>
            <person name="Shiraishi A."/>
            <person name="Satake H."/>
            <person name="Nakayama K."/>
        </authorList>
    </citation>
    <scope>NUCLEOTIDE SEQUENCE</scope>
</reference>
<evidence type="ECO:0000313" key="14">
    <source>
        <dbReference type="Proteomes" id="UP001151760"/>
    </source>
</evidence>
<evidence type="ECO:0000313" key="13">
    <source>
        <dbReference type="EMBL" id="GJS87980.1"/>
    </source>
</evidence>
<keyword evidence="6" id="KW-0229">DNA integration</keyword>
<keyword evidence="1" id="KW-0540">Nuclease</keyword>
<evidence type="ECO:0000256" key="6">
    <source>
        <dbReference type="ARBA" id="ARBA00022908"/>
    </source>
</evidence>
<evidence type="ECO:0000256" key="11">
    <source>
        <dbReference type="SAM" id="Phobius"/>
    </source>
</evidence>
<evidence type="ECO:0000256" key="7">
    <source>
        <dbReference type="ARBA" id="ARBA00022918"/>
    </source>
</evidence>
<dbReference type="InterPro" id="IPR012337">
    <property type="entry name" value="RNaseH-like_sf"/>
</dbReference>
<evidence type="ECO:0000256" key="9">
    <source>
        <dbReference type="ARBA" id="ARBA00023172"/>
    </source>
</evidence>
<dbReference type="Gene3D" id="3.30.420.10">
    <property type="entry name" value="Ribonuclease H-like superfamily/Ribonuclease H"/>
    <property type="match status" value="1"/>
</dbReference>
<keyword evidence="11" id="KW-0472">Membrane</keyword>
<keyword evidence="7 13" id="KW-0695">RNA-directed DNA polymerase</keyword>
<keyword evidence="11" id="KW-1133">Transmembrane helix</keyword>
<keyword evidence="8" id="KW-0548">Nucleotidyltransferase</keyword>
<feature type="transmembrane region" description="Helical" evidence="11">
    <location>
        <begin position="21"/>
        <end position="39"/>
    </location>
</feature>
<evidence type="ECO:0000256" key="3">
    <source>
        <dbReference type="ARBA" id="ARBA00022759"/>
    </source>
</evidence>
<evidence type="ECO:0000256" key="8">
    <source>
        <dbReference type="ARBA" id="ARBA00022932"/>
    </source>
</evidence>
<accession>A0ABQ4ZDS3</accession>
<keyword evidence="8" id="KW-0808">Transferase</keyword>
<evidence type="ECO:0000259" key="12">
    <source>
        <dbReference type="Pfam" id="PF07727"/>
    </source>
</evidence>
<organism evidence="13 14">
    <name type="scientific">Tanacetum coccineum</name>
    <dbReference type="NCBI Taxonomy" id="301880"/>
    <lineage>
        <taxon>Eukaryota</taxon>
        <taxon>Viridiplantae</taxon>
        <taxon>Streptophyta</taxon>
        <taxon>Embryophyta</taxon>
        <taxon>Tracheophyta</taxon>
        <taxon>Spermatophyta</taxon>
        <taxon>Magnoliopsida</taxon>
        <taxon>eudicotyledons</taxon>
        <taxon>Gunneridae</taxon>
        <taxon>Pentapetalae</taxon>
        <taxon>asterids</taxon>
        <taxon>campanulids</taxon>
        <taxon>Asterales</taxon>
        <taxon>Asteraceae</taxon>
        <taxon>Asteroideae</taxon>
        <taxon>Anthemideae</taxon>
        <taxon>Anthemidinae</taxon>
        <taxon>Tanacetum</taxon>
    </lineage>
</organism>
<dbReference type="SUPFAM" id="SSF53098">
    <property type="entry name" value="Ribonuclease H-like"/>
    <property type="match status" value="1"/>
</dbReference>
<keyword evidence="8" id="KW-0239">DNA-directed DNA polymerase</keyword>
<comment type="caution">
    <text evidence="13">The sequence shown here is derived from an EMBL/GenBank/DDBJ whole genome shotgun (WGS) entry which is preliminary data.</text>
</comment>
<dbReference type="InterPro" id="IPR036397">
    <property type="entry name" value="RNaseH_sf"/>
</dbReference>
<keyword evidence="11" id="KW-0812">Transmembrane</keyword>
<keyword evidence="4" id="KW-0378">Hydrolase</keyword>
<evidence type="ECO:0000256" key="5">
    <source>
        <dbReference type="ARBA" id="ARBA00022842"/>
    </source>
</evidence>
<reference evidence="13" key="1">
    <citation type="journal article" date="2022" name="Int. J. Mol. Sci.">
        <title>Draft Genome of Tanacetum Coccineum: Genomic Comparison of Closely Related Tanacetum-Family Plants.</title>
        <authorList>
            <person name="Yamashiro T."/>
            <person name="Shiraishi A."/>
            <person name="Nakayama K."/>
            <person name="Satake H."/>
        </authorList>
    </citation>
    <scope>NUCLEOTIDE SEQUENCE</scope>
</reference>
<dbReference type="PANTHER" id="PTHR42648:SF11">
    <property type="entry name" value="TRANSPOSON TY4-P GAG-POL POLYPROTEIN"/>
    <property type="match status" value="1"/>
</dbReference>
<dbReference type="EMBL" id="BQNB010011240">
    <property type="protein sequence ID" value="GJS87980.1"/>
    <property type="molecule type" value="Genomic_DNA"/>
</dbReference>
<dbReference type="InterPro" id="IPR039537">
    <property type="entry name" value="Retrotran_Ty1/copia-like"/>
</dbReference>
<keyword evidence="2" id="KW-0479">Metal-binding</keyword>
<dbReference type="Pfam" id="PF07727">
    <property type="entry name" value="RVT_2"/>
    <property type="match status" value="1"/>
</dbReference>
<evidence type="ECO:0000256" key="2">
    <source>
        <dbReference type="ARBA" id="ARBA00022723"/>
    </source>
</evidence>
<feature type="domain" description="Reverse transcriptase Ty1/copia-type" evidence="12">
    <location>
        <begin position="676"/>
        <end position="749"/>
    </location>
</feature>
<name>A0ABQ4ZDS3_9ASTR</name>
<gene>
    <name evidence="13" type="ORF">Tco_0770616</name>
</gene>
<sequence length="763" mass="88214">MMLSGMAKKLKEMDMEISEGFLVHFIMTFLLIQFGPFKINYNIQKEKWKMSELIAMCVQEEECLKVEKLDVVHGFRAIWRLEKNQQTVKVENGVDLNVEDVGTLSLILELSNKFGGFYFSFKFDISGLLHQVITTIAYRIRDKDTSQSKQNLQSSSMTFIHKTLIIPSVLDFASSPLRVLKSKGYSAYVRRIVVDFSHAPLNEYSPSPDEKKQWSLFLHTTRVPVQVKNMKIQVDYKFQDHENHKTLSFGSALEDFISVVFVPDRNISYGELGLGINYDQPEPEDLPKDNPKLEIAVLRMKKKCMDKRSKKEAITQLRQKPGQYICCQNHKLIADIENDIMDPVMQCTTLLSHSGFSQQKLVSFVTEIHTLSIDISLRDCQRCFQDNAKKYCAVGQRHKRQAWIDDKDNAKAQCLDHQSMRNKLTTNNEGQSQEQLDLNNKANLTDLMKECTPQQNGVAERRNHTLMDMVYSMLANLNLLGFRWTDALKTTVHILKRVPFKSVPKTPYEIWTGRKPSLRYLRVLGCPVEANTRNVETRHTKFLENANNSGSRLFQRIELQEARDETPIIHVPITINTPLDTSNDHLIAQDHPNNVEENEPNPEINVEPQETQQLLRRSQQNRQPTNFNDYYTYLNKANFDLGKCNDPESFEHVITCDQSAHWKEAMEDELKSMSKNNIWELPELPKGAKPVGCKWVFKTKLDPNGNIERYKARFVAKGYTQKEGVDYKETFSPVSRKDSLRIILVLVAHFDLEYIKWTSKPIS</sequence>